<comment type="caution">
    <text evidence="11">The sequence shown here is derived from an EMBL/GenBank/DDBJ whole genome shotgun (WGS) entry which is preliminary data.</text>
</comment>
<keyword evidence="3" id="KW-0863">Zinc-finger</keyword>
<evidence type="ECO:0000256" key="7">
    <source>
        <dbReference type="PROSITE-ProRule" id="PRU00023"/>
    </source>
</evidence>
<dbReference type="PROSITE" id="PS50088">
    <property type="entry name" value="ANK_REPEAT"/>
    <property type="match status" value="1"/>
</dbReference>
<dbReference type="SUPFAM" id="SSF56204">
    <property type="entry name" value="Hect, E3 ligase catalytic domain"/>
    <property type="match status" value="1"/>
</dbReference>
<dbReference type="SMART" id="SM00249">
    <property type="entry name" value="PHD"/>
    <property type="match status" value="1"/>
</dbReference>
<dbReference type="Pfam" id="PF00632">
    <property type="entry name" value="HECT"/>
    <property type="match status" value="1"/>
</dbReference>
<dbReference type="InterPro" id="IPR000569">
    <property type="entry name" value="HECT_dom"/>
</dbReference>
<feature type="compositionally biased region" description="Acidic residues" evidence="9">
    <location>
        <begin position="304"/>
        <end position="319"/>
    </location>
</feature>
<dbReference type="Gene3D" id="1.25.40.20">
    <property type="entry name" value="Ankyrin repeat-containing domain"/>
    <property type="match status" value="2"/>
</dbReference>
<dbReference type="Pfam" id="PF12796">
    <property type="entry name" value="Ank_2"/>
    <property type="match status" value="2"/>
</dbReference>
<sequence length="1466" mass="168087">MWSTSYSTNTAPIMANSSIGVGGSDSAARDSGGGEMATPDARASSARNTRLTVYPPVPMDGPRLTLVLPRTGDLRLRPMLSNVFEQQLAIHCNAEYQHVYRKFMVVRKFLVMAVDGNLYTHHLRSILRLEHLPNGTLLPPPASMAPMDVVKVLDLVQCYTFDSVESRTVVPTVRWELVRVRWRSGRETWIPRELMDTQDPKLLQEFYVNSANSWAFRDRIFPESLSAYLTEAELWRHHPDFKRFVRQLELFQRQRATLEPATAPVPAPASTSASLASTMGSASSQLQRQSEPSPQAQHVPTATLDEDSMDQTYEPDEVLTSEVGSAVEGDRRKRMRKRRRTEDGTSQPDALELPQTTAVTIADDDDAKQRKQEKKQRKREEQLEKERLEQEQRLKEKKERRKQRKRERKEQERLERERIEKEHKEQAKREKKERKAKARREREERERQEKEEQEKTERKEREKRDRKERERKEREDEEKREKKERERKQRKKREKEEQIEQERREREEQERRDRAKREQKEREKEEREKSVQEKENKHTSHSVVDSAKSHKRKRRLKVSLVDSSEEDSEIEEILSSSQRHSQPIGSSVGTEKAKRFKRLRRPGSDDDDDDDDNVTLVEIASSQPSQLENSEAATEVVIDDGEDDDAGDVGELEIGGDEYDEDPDANSVVGLGEISCVCGAQGIDRYTGRWLRCCREDCDAWEHAECVGMLDEELEDFVTDSYVCSRCDPVAFRARYARARSRLVDWMFQCSQHKNQTQLLHLLTTEQSTSAASDWRCKSLQNRTLLMQVARDGLLRVVKTLLTDHHANVYGLDSHSRTVLHHAAFGESLAVARFLLAQYPALMTNADLSGVMPLHLMIRSPRLNELCVAMIETNRAISVTSDFDGNMPIHCACHVVNASTVAIVRMIMNFQPLAPFEQSPEGEWPLLLLCQAISKQLSSDPNADRTQHAAAAEHMLAIVRMLLEVDPLGSFLNVRDKRGWTAVHYIAYHGHHELLTRFMQLPCLEYDAITFDSGETALHLVARVNSASAVNALLVNDLADVMAVDAAGWIPILRATEPMCLREFLHYDLQSQLNKANTVAQRFGQREAIRKWLRQLLHDPTCFDIVNDWLQHHLAVMDEIDELARLNRSLVRVDNKLEYLARFVFPSVRARAPRTLQTKPFQITLDGGLGCCWQQFVSQTQDFAPDVFRSSIAHFRFVLTRGELLRVDNVLLVLVRLISGLVHADTGILDRNSNDTLEPRTHASITRRTLIEFCVLGQLVAYLVLNKVVISDVFEFSTTFLECVLYGKAGRNVSRSFVACALSFASGFGHVLPSTLSLLRVGELRLLLHGAETSGWNALQVNWASAVDWVGFGVDTTKMQSWWTRLLQELVPEERVLLLLFVNETFRQTRRSLFPSGDYEKDSPRMQIKMYRHHKDSEDGAQGGEDLPLPKAMDQTLTLPMYASYEAFHAAMLRAVRDMDIMARVM</sequence>
<proteinExistence type="predicted"/>
<dbReference type="InterPro" id="IPR001965">
    <property type="entry name" value="Znf_PHD"/>
</dbReference>
<evidence type="ECO:0000313" key="11">
    <source>
        <dbReference type="EMBL" id="TMW62425.1"/>
    </source>
</evidence>
<reference evidence="11" key="1">
    <citation type="submission" date="2019-03" db="EMBL/GenBank/DDBJ databases">
        <title>Long read genome sequence of the mycoparasitic Pythium oligandrum ATCC 38472 isolated from sugarbeet rhizosphere.</title>
        <authorList>
            <person name="Gaulin E."/>
        </authorList>
    </citation>
    <scope>NUCLEOTIDE SEQUENCE</scope>
    <source>
        <strain evidence="11">ATCC 38472_TT</strain>
    </source>
</reference>
<feature type="compositionally biased region" description="Low complexity" evidence="9">
    <location>
        <begin position="259"/>
        <end position="284"/>
    </location>
</feature>
<evidence type="ECO:0000256" key="4">
    <source>
        <dbReference type="ARBA" id="ARBA00022786"/>
    </source>
</evidence>
<evidence type="ECO:0000256" key="9">
    <source>
        <dbReference type="SAM" id="MobiDB-lite"/>
    </source>
</evidence>
<feature type="compositionally biased region" description="Acidic residues" evidence="9">
    <location>
        <begin position="563"/>
        <end position="572"/>
    </location>
</feature>
<feature type="compositionally biased region" description="Polar residues" evidence="9">
    <location>
        <begin position="285"/>
        <end position="300"/>
    </location>
</feature>
<dbReference type="EMBL" id="SPLM01000073">
    <property type="protein sequence ID" value="TMW62425.1"/>
    <property type="molecule type" value="Genomic_DNA"/>
</dbReference>
<gene>
    <name evidence="11" type="ORF">Poli38472_005043</name>
</gene>
<feature type="compositionally biased region" description="Basic and acidic residues" evidence="9">
    <location>
        <begin position="494"/>
        <end position="538"/>
    </location>
</feature>
<dbReference type="PROSITE" id="PS50237">
    <property type="entry name" value="HECT"/>
    <property type="match status" value="1"/>
</dbReference>
<feature type="region of interest" description="Disordered" evidence="9">
    <location>
        <begin position="638"/>
        <end position="665"/>
    </location>
</feature>
<feature type="compositionally biased region" description="Acidic residues" evidence="9">
    <location>
        <begin position="638"/>
        <end position="664"/>
    </location>
</feature>
<dbReference type="GO" id="GO:0008270">
    <property type="term" value="F:zinc ion binding"/>
    <property type="evidence" value="ECO:0007669"/>
    <property type="project" value="UniProtKB-KW"/>
</dbReference>
<keyword evidence="6 7" id="KW-0040">ANK repeat</keyword>
<accession>A0A8K1CFU9</accession>
<keyword evidence="12" id="KW-1185">Reference proteome</keyword>
<dbReference type="SMART" id="SM00248">
    <property type="entry name" value="ANK"/>
    <property type="match status" value="6"/>
</dbReference>
<dbReference type="Gene3D" id="3.30.40.10">
    <property type="entry name" value="Zinc/RING finger domain, C3HC4 (zinc finger)"/>
    <property type="match status" value="1"/>
</dbReference>
<dbReference type="InterPro" id="IPR013083">
    <property type="entry name" value="Znf_RING/FYVE/PHD"/>
</dbReference>
<dbReference type="PANTHER" id="PTHR24198:SF165">
    <property type="entry name" value="ANKYRIN REPEAT-CONTAINING PROTEIN-RELATED"/>
    <property type="match status" value="1"/>
</dbReference>
<feature type="region of interest" description="Disordered" evidence="9">
    <location>
        <begin position="259"/>
        <end position="612"/>
    </location>
</feature>
<evidence type="ECO:0000313" key="12">
    <source>
        <dbReference type="Proteomes" id="UP000794436"/>
    </source>
</evidence>
<evidence type="ECO:0000259" key="10">
    <source>
        <dbReference type="PROSITE" id="PS50237"/>
    </source>
</evidence>
<dbReference type="PANTHER" id="PTHR24198">
    <property type="entry name" value="ANKYRIN REPEAT AND PROTEIN KINASE DOMAIN-CONTAINING PROTEIN"/>
    <property type="match status" value="1"/>
</dbReference>
<dbReference type="OrthoDB" id="10057496at2759"/>
<dbReference type="SUPFAM" id="SSF57903">
    <property type="entry name" value="FYVE/PHD zinc finger"/>
    <property type="match status" value="1"/>
</dbReference>
<evidence type="ECO:0000256" key="3">
    <source>
        <dbReference type="ARBA" id="ARBA00022771"/>
    </source>
</evidence>
<feature type="compositionally biased region" description="Basic residues" evidence="9">
    <location>
        <begin position="398"/>
        <end position="407"/>
    </location>
</feature>
<evidence type="ECO:0000256" key="5">
    <source>
        <dbReference type="ARBA" id="ARBA00022833"/>
    </source>
</evidence>
<evidence type="ECO:0000256" key="2">
    <source>
        <dbReference type="ARBA" id="ARBA00022737"/>
    </source>
</evidence>
<keyword evidence="5" id="KW-0862">Zinc</keyword>
<keyword evidence="2" id="KW-0677">Repeat</keyword>
<feature type="repeat" description="ANK" evidence="7">
    <location>
        <begin position="1013"/>
        <end position="1046"/>
    </location>
</feature>
<feature type="region of interest" description="Disordered" evidence="9">
    <location>
        <begin position="22"/>
        <end position="47"/>
    </location>
</feature>
<evidence type="ECO:0000256" key="8">
    <source>
        <dbReference type="PROSITE-ProRule" id="PRU00104"/>
    </source>
</evidence>
<evidence type="ECO:0000256" key="1">
    <source>
        <dbReference type="ARBA" id="ARBA00022723"/>
    </source>
</evidence>
<dbReference type="InterPro" id="IPR036770">
    <property type="entry name" value="Ankyrin_rpt-contain_sf"/>
</dbReference>
<feature type="compositionally biased region" description="Basic and acidic residues" evidence="9">
    <location>
        <begin position="440"/>
        <end position="487"/>
    </location>
</feature>
<name>A0A8K1CFU9_PYTOL</name>
<feature type="compositionally biased region" description="Basic and acidic residues" evidence="9">
    <location>
        <begin position="378"/>
        <end position="397"/>
    </location>
</feature>
<dbReference type="InterPro" id="IPR035983">
    <property type="entry name" value="Hect_E3_ubiquitin_ligase"/>
</dbReference>
<comment type="caution">
    <text evidence="8">Lacks conserved residue(s) required for the propagation of feature annotation.</text>
</comment>
<organism evidence="11 12">
    <name type="scientific">Pythium oligandrum</name>
    <name type="common">Mycoparasitic fungus</name>
    <dbReference type="NCBI Taxonomy" id="41045"/>
    <lineage>
        <taxon>Eukaryota</taxon>
        <taxon>Sar</taxon>
        <taxon>Stramenopiles</taxon>
        <taxon>Oomycota</taxon>
        <taxon>Peronosporomycetes</taxon>
        <taxon>Pythiales</taxon>
        <taxon>Pythiaceae</taxon>
        <taxon>Pythium</taxon>
    </lineage>
</organism>
<dbReference type="Proteomes" id="UP000794436">
    <property type="component" value="Unassembled WGS sequence"/>
</dbReference>
<dbReference type="InterPro" id="IPR002110">
    <property type="entry name" value="Ankyrin_rpt"/>
</dbReference>
<dbReference type="InterPro" id="IPR011011">
    <property type="entry name" value="Znf_FYVE_PHD"/>
</dbReference>
<evidence type="ECO:0000256" key="6">
    <source>
        <dbReference type="ARBA" id="ARBA00023043"/>
    </source>
</evidence>
<dbReference type="SUPFAM" id="SSF48403">
    <property type="entry name" value="Ankyrin repeat"/>
    <property type="match status" value="1"/>
</dbReference>
<feature type="domain" description="HECT" evidence="10">
    <location>
        <begin position="1303"/>
        <end position="1466"/>
    </location>
</feature>
<dbReference type="GO" id="GO:0004842">
    <property type="term" value="F:ubiquitin-protein transferase activity"/>
    <property type="evidence" value="ECO:0007669"/>
    <property type="project" value="InterPro"/>
</dbReference>
<protein>
    <recommendedName>
        <fullName evidence="10">HECT domain-containing protein</fullName>
    </recommendedName>
</protein>
<feature type="compositionally biased region" description="Polar residues" evidence="9">
    <location>
        <begin position="578"/>
        <end position="589"/>
    </location>
</feature>
<keyword evidence="1" id="KW-0479">Metal-binding</keyword>
<keyword evidence="4 8" id="KW-0833">Ubl conjugation pathway</keyword>
<feature type="compositionally biased region" description="Basic and acidic residues" evidence="9">
    <location>
        <begin position="408"/>
        <end position="430"/>
    </location>
</feature>